<organism evidence="6 7">
    <name type="scientific">Coptis chinensis</name>
    <dbReference type="NCBI Taxonomy" id="261450"/>
    <lineage>
        <taxon>Eukaryota</taxon>
        <taxon>Viridiplantae</taxon>
        <taxon>Streptophyta</taxon>
        <taxon>Embryophyta</taxon>
        <taxon>Tracheophyta</taxon>
        <taxon>Spermatophyta</taxon>
        <taxon>Magnoliopsida</taxon>
        <taxon>Ranunculales</taxon>
        <taxon>Ranunculaceae</taxon>
        <taxon>Coptidoideae</taxon>
        <taxon>Coptis</taxon>
    </lineage>
</organism>
<gene>
    <name evidence="6" type="ORF">IFM89_034369</name>
</gene>
<dbReference type="GO" id="GO:0008270">
    <property type="term" value="F:zinc ion binding"/>
    <property type="evidence" value="ECO:0007669"/>
    <property type="project" value="UniProtKB-KW"/>
</dbReference>
<dbReference type="PANTHER" id="PTHR15710">
    <property type="entry name" value="E3 UBIQUITIN-PROTEIN LIGASE PRAJA"/>
    <property type="match status" value="1"/>
</dbReference>
<sequence>MASSSTTSTSTSTSSRIMGTHISFQLQEAYYTFNMWEPEEQQPHDHKHKKARKGPEVQFCFEFNVESKCHYVLQKLNGEQVFLSPEQLPTVTKTFTVDPRLFKYRNQLHGSIAYMLSVLNIDKDIIQRTTIEKIASDACRIANSLSSKGRPMLSMHVEIIADGVYLCDQRELLMTRLLRESMVESESRGFGMVPACKTAINELNKVRFDGGDSMISKCTICFDEFEVGSEVTKLPCKHVFHGKCISPWLHTSHLCPICRFKMPVEVN</sequence>
<dbReference type="CDD" id="cd16454">
    <property type="entry name" value="RING-H2_PA-TM-RING"/>
    <property type="match status" value="1"/>
</dbReference>
<dbReference type="SMART" id="SM00184">
    <property type="entry name" value="RING"/>
    <property type="match status" value="1"/>
</dbReference>
<evidence type="ECO:0000256" key="2">
    <source>
        <dbReference type="ARBA" id="ARBA00022771"/>
    </source>
</evidence>
<protein>
    <recommendedName>
        <fullName evidence="5">RING-type domain-containing protein</fullName>
    </recommendedName>
</protein>
<dbReference type="GO" id="GO:0061630">
    <property type="term" value="F:ubiquitin protein ligase activity"/>
    <property type="evidence" value="ECO:0007669"/>
    <property type="project" value="TreeGrafter"/>
</dbReference>
<dbReference type="GO" id="GO:0005737">
    <property type="term" value="C:cytoplasm"/>
    <property type="evidence" value="ECO:0007669"/>
    <property type="project" value="TreeGrafter"/>
</dbReference>
<name>A0A835LPD9_9MAGN</name>
<evidence type="ECO:0000256" key="4">
    <source>
        <dbReference type="PROSITE-ProRule" id="PRU00175"/>
    </source>
</evidence>
<comment type="caution">
    <text evidence="6">The sequence shown here is derived from an EMBL/GenBank/DDBJ whole genome shotgun (WGS) entry which is preliminary data.</text>
</comment>
<dbReference type="Gene3D" id="3.30.40.10">
    <property type="entry name" value="Zinc/RING finger domain, C3HC4 (zinc finger)"/>
    <property type="match status" value="1"/>
</dbReference>
<dbReference type="InterPro" id="IPR013083">
    <property type="entry name" value="Znf_RING/FYVE/PHD"/>
</dbReference>
<evidence type="ECO:0000256" key="3">
    <source>
        <dbReference type="ARBA" id="ARBA00022833"/>
    </source>
</evidence>
<evidence type="ECO:0000313" key="6">
    <source>
        <dbReference type="EMBL" id="KAF9594686.1"/>
    </source>
</evidence>
<dbReference type="PROSITE" id="PS50089">
    <property type="entry name" value="ZF_RING_2"/>
    <property type="match status" value="1"/>
</dbReference>
<reference evidence="6 7" key="1">
    <citation type="submission" date="2020-10" db="EMBL/GenBank/DDBJ databases">
        <title>The Coptis chinensis genome and diversification of protoberbering-type alkaloids.</title>
        <authorList>
            <person name="Wang B."/>
            <person name="Shu S."/>
            <person name="Song C."/>
            <person name="Liu Y."/>
        </authorList>
    </citation>
    <scope>NUCLEOTIDE SEQUENCE [LARGE SCALE GENOMIC DNA]</scope>
    <source>
        <strain evidence="6">HL-2020</strain>
        <tissue evidence="6">Leaf</tissue>
    </source>
</reference>
<dbReference type="EMBL" id="JADFTS010000008">
    <property type="protein sequence ID" value="KAF9594686.1"/>
    <property type="molecule type" value="Genomic_DNA"/>
</dbReference>
<dbReference type="OrthoDB" id="4348522at2759"/>
<keyword evidence="7" id="KW-1185">Reference proteome</keyword>
<evidence type="ECO:0000259" key="5">
    <source>
        <dbReference type="PROSITE" id="PS50089"/>
    </source>
</evidence>
<evidence type="ECO:0000256" key="1">
    <source>
        <dbReference type="ARBA" id="ARBA00022723"/>
    </source>
</evidence>
<keyword evidence="1" id="KW-0479">Metal-binding</keyword>
<feature type="domain" description="RING-type" evidence="5">
    <location>
        <begin position="218"/>
        <end position="259"/>
    </location>
</feature>
<proteinExistence type="predicted"/>
<dbReference type="Pfam" id="PF13639">
    <property type="entry name" value="zf-RING_2"/>
    <property type="match status" value="1"/>
</dbReference>
<dbReference type="InterPro" id="IPR001841">
    <property type="entry name" value="Znf_RING"/>
</dbReference>
<keyword evidence="3" id="KW-0862">Zinc</keyword>
<dbReference type="Proteomes" id="UP000631114">
    <property type="component" value="Unassembled WGS sequence"/>
</dbReference>
<dbReference type="AlphaFoldDB" id="A0A835LPD9"/>
<dbReference type="SUPFAM" id="SSF57850">
    <property type="entry name" value="RING/U-box"/>
    <property type="match status" value="1"/>
</dbReference>
<accession>A0A835LPD9</accession>
<dbReference type="PANTHER" id="PTHR15710:SF77">
    <property type="entry name" value="RING-H2 FINGER PROTEIN ATL21B"/>
    <property type="match status" value="1"/>
</dbReference>
<dbReference type="GO" id="GO:0016567">
    <property type="term" value="P:protein ubiquitination"/>
    <property type="evidence" value="ECO:0007669"/>
    <property type="project" value="TreeGrafter"/>
</dbReference>
<evidence type="ECO:0000313" key="7">
    <source>
        <dbReference type="Proteomes" id="UP000631114"/>
    </source>
</evidence>
<keyword evidence="2 4" id="KW-0863">Zinc-finger</keyword>